<accession>A0AA37CZ32</accession>
<keyword evidence="1" id="KW-0808">Transferase</keyword>
<dbReference type="RefSeq" id="WP_113977399.1">
    <property type="nucleotide sequence ID" value="NZ_BPND01000108.1"/>
</dbReference>
<evidence type="ECO:0000313" key="4">
    <source>
        <dbReference type="Proteomes" id="UP000886934"/>
    </source>
</evidence>
<dbReference type="AlphaFoldDB" id="A0AA37CZ32"/>
<dbReference type="GO" id="GO:0016740">
    <property type="term" value="F:transferase activity"/>
    <property type="evidence" value="ECO:0007669"/>
    <property type="project" value="UniProtKB-KW"/>
</dbReference>
<dbReference type="SUPFAM" id="SSF55831">
    <property type="entry name" value="Thymidylate synthase/dCMP hydroxymethylase"/>
    <property type="match status" value="1"/>
</dbReference>
<feature type="domain" description="Thymidylate synthase/dCMP hydroxymethylase" evidence="2">
    <location>
        <begin position="15"/>
        <end position="252"/>
    </location>
</feature>
<dbReference type="Proteomes" id="UP000886934">
    <property type="component" value="Unassembled WGS sequence"/>
</dbReference>
<evidence type="ECO:0000256" key="1">
    <source>
        <dbReference type="ARBA" id="ARBA00022679"/>
    </source>
</evidence>
<dbReference type="InterPro" id="IPR023451">
    <property type="entry name" value="Thymidate_synth/dCMP_Mease_dom"/>
</dbReference>
<organism evidence="3 4">
    <name type="scientific">Aeromonas caviae</name>
    <name type="common">Aeromonas punctata</name>
    <dbReference type="NCBI Taxonomy" id="648"/>
    <lineage>
        <taxon>Bacteria</taxon>
        <taxon>Pseudomonadati</taxon>
        <taxon>Pseudomonadota</taxon>
        <taxon>Gammaproteobacteria</taxon>
        <taxon>Aeromonadales</taxon>
        <taxon>Aeromonadaceae</taxon>
        <taxon>Aeromonas</taxon>
    </lineage>
</organism>
<dbReference type="InterPro" id="IPR036926">
    <property type="entry name" value="Thymidate_synth/dCMP_Mease_sf"/>
</dbReference>
<comment type="caution">
    <text evidence="3">The sequence shown here is derived from an EMBL/GenBank/DDBJ whole genome shotgun (WGS) entry which is preliminary data.</text>
</comment>
<gene>
    <name evidence="3" type="ORF">KAM351_32050</name>
</gene>
<sequence length="360" mass="41238">MHVVYGSNINSVIVNAIEKIFLDGVNTSSRNGKTLTLYDVSIILNDPRSRHLSLLGRKNNIFATFAETLWVLAGMNKIAPYLSFFVPRAIEYSDDGITWRAAYGERLYAYGQIDNVIKQFKSEGIYTRRAVISLYMPNRDTSESLLGVNLENSLDIPCNNLIHFFVTPDKKLNIKVTQRSGDLIFGVSHINIFEFSLLQELVLYILQKEVDSQLSLGYLHQSITNLHIYEDKIKQAQDILSNKDKQNLDIKNHDSIYFASSLQKTKKLLNDIVLFIENKITMNISDLPPIDLSRIEMQAIFTHYDVDYKGNLLWGYCDATLAYVYQKILMQPITLHSRLSQDFILSVTKNNFNQHIKVAP</sequence>
<dbReference type="Gene3D" id="3.30.572.10">
    <property type="entry name" value="Thymidylate synthase/dCMP hydroxymethylase domain"/>
    <property type="match status" value="1"/>
</dbReference>
<dbReference type="Pfam" id="PF00303">
    <property type="entry name" value="Thymidylat_synt"/>
    <property type="match status" value="1"/>
</dbReference>
<reference evidence="3" key="1">
    <citation type="submission" date="2021-07" db="EMBL/GenBank/DDBJ databases">
        <title>Draft genome sequence of carbapenem-resistant Aeromonas spp. in Japan.</title>
        <authorList>
            <person name="Maehana S."/>
            <person name="Suzuki M."/>
            <person name="Kitasato H."/>
        </authorList>
    </citation>
    <scope>NUCLEOTIDE SEQUENCE</scope>
    <source>
        <strain evidence="3">KAM351</strain>
    </source>
</reference>
<evidence type="ECO:0000313" key="3">
    <source>
        <dbReference type="EMBL" id="GJA64594.1"/>
    </source>
</evidence>
<name>A0AA37CZ32_AERCA</name>
<protein>
    <recommendedName>
        <fullName evidence="2">Thymidylate synthase/dCMP hydroxymethylase domain-containing protein</fullName>
    </recommendedName>
</protein>
<proteinExistence type="predicted"/>
<dbReference type="EMBL" id="BPNN01000054">
    <property type="protein sequence ID" value="GJA64594.1"/>
    <property type="molecule type" value="Genomic_DNA"/>
</dbReference>
<evidence type="ECO:0000259" key="2">
    <source>
        <dbReference type="Pfam" id="PF00303"/>
    </source>
</evidence>